<sequence length="60" mass="6645">MVEQGLGAGASTPRAVKPEVPEEVVESWQYIVNEVARRLDVPVGLIMRVDRSGDRGHRCQ</sequence>
<organism evidence="1 2">
    <name type="scientific">Methylobacterium durans</name>
    <dbReference type="NCBI Taxonomy" id="2202825"/>
    <lineage>
        <taxon>Bacteria</taxon>
        <taxon>Pseudomonadati</taxon>
        <taxon>Pseudomonadota</taxon>
        <taxon>Alphaproteobacteria</taxon>
        <taxon>Hyphomicrobiales</taxon>
        <taxon>Methylobacteriaceae</taxon>
        <taxon>Methylobacterium</taxon>
    </lineage>
</organism>
<dbReference type="EMBL" id="CP029550">
    <property type="protein sequence ID" value="AWN42076.1"/>
    <property type="molecule type" value="Genomic_DNA"/>
</dbReference>
<proteinExistence type="predicted"/>
<dbReference type="KEGG" id="mets:DK389_18205"/>
<evidence type="ECO:0000313" key="2">
    <source>
        <dbReference type="Proteomes" id="UP000245926"/>
    </source>
</evidence>
<protein>
    <submittedName>
        <fullName evidence="1">Uncharacterized protein</fullName>
    </submittedName>
</protein>
<dbReference type="RefSeq" id="WP_109891603.1">
    <property type="nucleotide sequence ID" value="NZ_CP029550.1"/>
</dbReference>
<evidence type="ECO:0000313" key="1">
    <source>
        <dbReference type="EMBL" id="AWN42076.1"/>
    </source>
</evidence>
<name>A0A2U8W9S3_9HYPH</name>
<dbReference type="AlphaFoldDB" id="A0A2U8W9S3"/>
<keyword evidence="2" id="KW-1185">Reference proteome</keyword>
<reference evidence="2" key="1">
    <citation type="submission" date="2018-05" db="EMBL/GenBank/DDBJ databases">
        <title>Complete Genome Sequence of Methylobacterium sp. 17SD2-17.</title>
        <authorList>
            <person name="Srinivasan S."/>
        </authorList>
    </citation>
    <scope>NUCLEOTIDE SEQUENCE [LARGE SCALE GENOMIC DNA]</scope>
    <source>
        <strain evidence="2">17SD2-17</strain>
    </source>
</reference>
<gene>
    <name evidence="1" type="ORF">DK389_18205</name>
</gene>
<accession>A0A2U8W9S3</accession>
<dbReference type="Proteomes" id="UP000245926">
    <property type="component" value="Chromosome"/>
</dbReference>